<comment type="caution">
    <text evidence="3">The sequence shown here is derived from an EMBL/GenBank/DDBJ whole genome shotgun (WGS) entry which is preliminary data.</text>
</comment>
<dbReference type="Proteomes" id="UP000603865">
    <property type="component" value="Unassembled WGS sequence"/>
</dbReference>
<dbReference type="PANTHER" id="PTHR33375:SF1">
    <property type="entry name" value="CHROMOSOME-PARTITIONING PROTEIN PARB-RELATED"/>
    <property type="match status" value="1"/>
</dbReference>
<dbReference type="GO" id="GO:0007059">
    <property type="term" value="P:chromosome segregation"/>
    <property type="evidence" value="ECO:0007669"/>
    <property type="project" value="UniProtKB-KW"/>
</dbReference>
<proteinExistence type="predicted"/>
<sequence length="314" mass="34436">MTTKQGKTSIAGLINLGQAVENYQQINVSQVEVDQIVVIPGHNPRGAALGDQAFQGPEYQELKQSIADLGDVFQPVLLRPKANSNMYELVAGERRLRIVRELGLPRISAVIRTLNDDQAYKLARQENALRAPVAKIDQLFSSMNQLAQRLGLSTSAVRGVLIRARDLQAQGKVAEDGTPEALALRLIEELHLPKIGTLVRSARLLDLNADERQALREGLAEGAALALLDLQTHPRRAALLQQAVAEHWSARRMETEVKDLLSGTASRPQIGSLLTQTQKVLSAARVRKLSAQQQRQVEDALSALVEQLQKIVSD</sequence>
<gene>
    <name evidence="3" type="ORF">GCM10008957_24600</name>
</gene>
<dbReference type="InterPro" id="IPR050336">
    <property type="entry name" value="Chromosome_partition/occlusion"/>
</dbReference>
<dbReference type="GO" id="GO:0005694">
    <property type="term" value="C:chromosome"/>
    <property type="evidence" value="ECO:0007669"/>
    <property type="project" value="TreeGrafter"/>
</dbReference>
<reference evidence="3" key="2">
    <citation type="submission" date="2020-09" db="EMBL/GenBank/DDBJ databases">
        <authorList>
            <person name="Sun Q."/>
            <person name="Ohkuma M."/>
        </authorList>
    </citation>
    <scope>NUCLEOTIDE SEQUENCE</scope>
    <source>
        <strain evidence="3">JCM 31311</strain>
    </source>
</reference>
<dbReference type="InterPro" id="IPR003115">
    <property type="entry name" value="ParB_N"/>
</dbReference>
<organism evidence="3 4">
    <name type="scientific">Deinococcus ruber</name>
    <dbReference type="NCBI Taxonomy" id="1848197"/>
    <lineage>
        <taxon>Bacteria</taxon>
        <taxon>Thermotogati</taxon>
        <taxon>Deinococcota</taxon>
        <taxon>Deinococci</taxon>
        <taxon>Deinococcales</taxon>
        <taxon>Deinococcaceae</taxon>
        <taxon>Deinococcus</taxon>
    </lineage>
</organism>
<keyword evidence="4" id="KW-1185">Reference proteome</keyword>
<dbReference type="SMART" id="SM00470">
    <property type="entry name" value="ParB"/>
    <property type="match status" value="1"/>
</dbReference>
<reference evidence="3" key="1">
    <citation type="journal article" date="2014" name="Int. J. Syst. Evol. Microbiol.">
        <title>Complete genome sequence of Corynebacterium casei LMG S-19264T (=DSM 44701T), isolated from a smear-ripened cheese.</title>
        <authorList>
            <consortium name="US DOE Joint Genome Institute (JGI-PGF)"/>
            <person name="Walter F."/>
            <person name="Albersmeier A."/>
            <person name="Kalinowski J."/>
            <person name="Ruckert C."/>
        </authorList>
    </citation>
    <scope>NUCLEOTIDE SEQUENCE</scope>
    <source>
        <strain evidence="3">JCM 31311</strain>
    </source>
</reference>
<evidence type="ECO:0000313" key="3">
    <source>
        <dbReference type="EMBL" id="GGR10925.1"/>
    </source>
</evidence>
<dbReference type="InterPro" id="IPR041468">
    <property type="entry name" value="HTH_ParB/Spo0J"/>
</dbReference>
<dbReference type="AlphaFoldDB" id="A0A918F8P2"/>
<dbReference type="PANTHER" id="PTHR33375">
    <property type="entry name" value="CHROMOSOME-PARTITIONING PROTEIN PARB-RELATED"/>
    <property type="match status" value="1"/>
</dbReference>
<dbReference type="Pfam" id="PF02195">
    <property type="entry name" value="ParB_N"/>
    <property type="match status" value="1"/>
</dbReference>
<protein>
    <submittedName>
        <fullName evidence="3">Chromosome partitioning protein ParB</fullName>
    </submittedName>
</protein>
<keyword evidence="1" id="KW-0159">Chromosome partition</keyword>
<dbReference type="EMBL" id="BMQL01000012">
    <property type="protein sequence ID" value="GGR10925.1"/>
    <property type="molecule type" value="Genomic_DNA"/>
</dbReference>
<dbReference type="SUPFAM" id="SSF110849">
    <property type="entry name" value="ParB/Sulfiredoxin"/>
    <property type="match status" value="1"/>
</dbReference>
<evidence type="ECO:0000256" key="1">
    <source>
        <dbReference type="ARBA" id="ARBA00022829"/>
    </source>
</evidence>
<dbReference type="InterPro" id="IPR036086">
    <property type="entry name" value="ParB/Sulfiredoxin_sf"/>
</dbReference>
<evidence type="ECO:0000259" key="2">
    <source>
        <dbReference type="SMART" id="SM00470"/>
    </source>
</evidence>
<evidence type="ECO:0000313" key="4">
    <source>
        <dbReference type="Proteomes" id="UP000603865"/>
    </source>
</evidence>
<feature type="domain" description="ParB-like N-terminal" evidence="2">
    <location>
        <begin position="29"/>
        <end position="128"/>
    </location>
</feature>
<dbReference type="RefSeq" id="WP_189090787.1">
    <property type="nucleotide sequence ID" value="NZ_BMQL01000012.1"/>
</dbReference>
<dbReference type="Pfam" id="PF17762">
    <property type="entry name" value="HTH_ParB"/>
    <property type="match status" value="1"/>
</dbReference>
<dbReference type="Gene3D" id="3.90.1530.10">
    <property type="entry name" value="Conserved hypothetical protein from pyrococcus furiosus pfu- 392566-001, ParB domain"/>
    <property type="match status" value="1"/>
</dbReference>
<accession>A0A918F8P2</accession>
<name>A0A918F8P2_9DEIO</name>